<dbReference type="InterPro" id="IPR052994">
    <property type="entry name" value="Tiny_macrocysts_regulators"/>
</dbReference>
<evidence type="ECO:0000313" key="10">
    <source>
        <dbReference type="EMBL" id="KAL3802512.1"/>
    </source>
</evidence>
<dbReference type="SMART" id="SM00044">
    <property type="entry name" value="CYCc"/>
    <property type="match status" value="1"/>
</dbReference>
<dbReference type="InterPro" id="IPR001610">
    <property type="entry name" value="PAC"/>
</dbReference>
<dbReference type="SUPFAM" id="SSF55073">
    <property type="entry name" value="Nucleotide cyclase"/>
    <property type="match status" value="1"/>
</dbReference>
<keyword evidence="4" id="KW-0067">ATP-binding</keyword>
<feature type="domain" description="PAS" evidence="7">
    <location>
        <begin position="541"/>
        <end position="611"/>
    </location>
</feature>
<evidence type="ECO:0000259" key="7">
    <source>
        <dbReference type="PROSITE" id="PS50112"/>
    </source>
</evidence>
<evidence type="ECO:0000259" key="9">
    <source>
        <dbReference type="PROSITE" id="PS50125"/>
    </source>
</evidence>
<dbReference type="SMART" id="SM00091">
    <property type="entry name" value="PAS"/>
    <property type="match status" value="5"/>
</dbReference>
<dbReference type="PROSITE" id="PS50113">
    <property type="entry name" value="PAC"/>
    <property type="match status" value="1"/>
</dbReference>
<feature type="domain" description="PAS" evidence="7">
    <location>
        <begin position="140"/>
        <end position="210"/>
    </location>
</feature>
<dbReference type="FunFam" id="3.30.450.20:FF:000060">
    <property type="entry name" value="Sensor protein FixL"/>
    <property type="match status" value="3"/>
</dbReference>
<dbReference type="InterPro" id="IPR035965">
    <property type="entry name" value="PAS-like_dom_sf"/>
</dbReference>
<reference evidence="10 11" key="1">
    <citation type="journal article" date="2020" name="G3 (Bethesda)">
        <title>Improved Reference Genome for Cyclotella cryptica CCMP332, a Model for Cell Wall Morphogenesis, Salinity Adaptation, and Lipid Production in Diatoms (Bacillariophyta).</title>
        <authorList>
            <person name="Roberts W.R."/>
            <person name="Downey K.M."/>
            <person name="Ruck E.C."/>
            <person name="Traller J.C."/>
            <person name="Alverson A.J."/>
        </authorList>
    </citation>
    <scope>NUCLEOTIDE SEQUENCE [LARGE SCALE GENOMIC DNA]</scope>
    <source>
        <strain evidence="10 11">CCMP332</strain>
    </source>
</reference>
<dbReference type="Pfam" id="PF00211">
    <property type="entry name" value="Guanylate_cyc"/>
    <property type="match status" value="1"/>
</dbReference>
<dbReference type="NCBIfam" id="TIGR00229">
    <property type="entry name" value="sensory_box"/>
    <property type="match status" value="4"/>
</dbReference>
<protein>
    <recommendedName>
        <fullName evidence="12">Adenylate cyclase</fullName>
    </recommendedName>
</protein>
<evidence type="ECO:0000256" key="3">
    <source>
        <dbReference type="ARBA" id="ARBA00022777"/>
    </source>
</evidence>
<dbReference type="InterPro" id="IPR029787">
    <property type="entry name" value="Nucleotide_cyclase"/>
</dbReference>
<dbReference type="AlphaFoldDB" id="A0ABD3QQ05"/>
<evidence type="ECO:0000256" key="1">
    <source>
        <dbReference type="ARBA" id="ARBA00022679"/>
    </source>
</evidence>
<dbReference type="PANTHER" id="PTHR31600:SF2">
    <property type="entry name" value="GAMETE ENRICHED GENE 10 PROTEIN-RELATED"/>
    <property type="match status" value="1"/>
</dbReference>
<keyword evidence="11" id="KW-1185">Reference proteome</keyword>
<name>A0ABD3QQ05_9STRA</name>
<dbReference type="Gene3D" id="3.30.450.20">
    <property type="entry name" value="PAS domain"/>
    <property type="match status" value="4"/>
</dbReference>
<dbReference type="SMART" id="SM00086">
    <property type="entry name" value="PAC"/>
    <property type="match status" value="4"/>
</dbReference>
<dbReference type="PANTHER" id="PTHR31600">
    <property type="entry name" value="TINY MACROCYSTS PROTEIN B-RELATED"/>
    <property type="match status" value="1"/>
</dbReference>
<evidence type="ECO:0008006" key="12">
    <source>
        <dbReference type="Google" id="ProtNLM"/>
    </source>
</evidence>
<evidence type="ECO:0000256" key="6">
    <source>
        <dbReference type="RuleBase" id="RU000405"/>
    </source>
</evidence>
<feature type="domain" description="PAC" evidence="8">
    <location>
        <begin position="347"/>
        <end position="399"/>
    </location>
</feature>
<keyword evidence="1" id="KW-0808">Transferase</keyword>
<gene>
    <name evidence="10" type="ORF">HJC23_012531</name>
</gene>
<dbReference type="Gene3D" id="3.30.70.1230">
    <property type="entry name" value="Nucleotide cyclase"/>
    <property type="match status" value="1"/>
</dbReference>
<sequence length="908" mass="102024">MVPLAAPDDPNDRLQHFEEEVNYLSALNDAILRASCQSLIVVDEAGFICWLSEDIPNIFGYEQAESLINQNVGIIVQDLSSSLNLGDYSQREARGFHTDGGFLQLEVGIAAIRSATKRGNVAITIKHITRLKKRRISQRLRESSAYILDAAFDPMFCTDGEGVIIMVNQAAVKEFGWSETEFIGQNVRIIVGAEHQDRHDSYMKHYVESGIKKMIGKKREVQARRKDGTEFVAELGLAEIPQRDFDENIFCGFIHNLTKEKAAQAEITAKQNLTSKIIDASFDALFVINQRGIIQMINDQSTKTLGWSRDEFIGQNINMIMPENHSANHDSYLSRYLETGTKNIMGKEREVEARRKDGSKFPCILGIAEVNDKGGSDRLFCGFIRSLAHEKALERRVSDEEERNLKNAKEMLEQKSTILGILDASFDALFVITEEDRIIQMVNQKSCDLFGWKKEEFIGQNITMIMTDDVATHHDQYVENYLATGVKKMIGKQREVVAKRKDGSTFPAALGLAEPQAAGLICGFIRDLTQEKAVKEKITREQLLTSKIIDASFDGLFVIDHGGIIQRVNEASCNVFGWSREEFIGQNIKMIMPDGHAENHDRYLSRYVQSGFKRMIGKEREVEARRRDGSTFPCILGLSEVVTNGTTQFVGFVRDVTMQKSLLLAEAEREASDSLLFNILPEHIAYRLKADPSHIADHYDNTTILFADIVGFTDRTSKMSPHDVVSMLNNIFSRFDHLCDFYELNKVKTIGDCYMITSIPSHSLEHDGCARVCRFALDMLGAVRDFNNTCPQHGPIDFRVGISTGSVVAGVVGTKRFLFDMWGDAVNVAARMEQSGLAGQIQVTRSVVDSAGSDFTFELRGTLSIKGKGPMEVYMLKHAKPNEKWRYSLKRSDGPKTRRALRCKSSII</sequence>
<feature type="domain" description="PAS" evidence="7">
    <location>
        <begin position="270"/>
        <end position="340"/>
    </location>
</feature>
<evidence type="ECO:0000313" key="11">
    <source>
        <dbReference type="Proteomes" id="UP001516023"/>
    </source>
</evidence>
<dbReference type="InterPro" id="IPR000014">
    <property type="entry name" value="PAS"/>
</dbReference>
<keyword evidence="2" id="KW-0547">Nucleotide-binding</keyword>
<dbReference type="Pfam" id="PF13426">
    <property type="entry name" value="PAS_9"/>
    <property type="match status" value="3"/>
</dbReference>
<evidence type="ECO:0000256" key="4">
    <source>
        <dbReference type="ARBA" id="ARBA00022840"/>
    </source>
</evidence>
<dbReference type="InterPro" id="IPR000700">
    <property type="entry name" value="PAS-assoc_C"/>
</dbReference>
<dbReference type="CDD" id="cd00130">
    <property type="entry name" value="PAS"/>
    <property type="match status" value="5"/>
</dbReference>
<dbReference type="PROSITE" id="PS50125">
    <property type="entry name" value="GUANYLATE_CYCLASE_2"/>
    <property type="match status" value="1"/>
</dbReference>
<dbReference type="FunFam" id="3.30.70.1230:FF:000036">
    <property type="entry name" value="Adenylate/guanylate cyclase catalytic domain protein"/>
    <property type="match status" value="1"/>
</dbReference>
<evidence type="ECO:0000256" key="5">
    <source>
        <dbReference type="ARBA" id="ARBA00023239"/>
    </source>
</evidence>
<accession>A0ABD3QQ05</accession>
<dbReference type="Proteomes" id="UP001516023">
    <property type="component" value="Unassembled WGS sequence"/>
</dbReference>
<dbReference type="PROSITE" id="PS50112">
    <property type="entry name" value="PAS"/>
    <property type="match status" value="4"/>
</dbReference>
<feature type="domain" description="Guanylate cyclase" evidence="9">
    <location>
        <begin position="703"/>
        <end position="833"/>
    </location>
</feature>
<dbReference type="PROSITE" id="PS00452">
    <property type="entry name" value="GUANYLATE_CYCLASE_1"/>
    <property type="match status" value="1"/>
</dbReference>
<dbReference type="InterPro" id="IPR018297">
    <property type="entry name" value="A/G_cyclase_CS"/>
</dbReference>
<comment type="caution">
    <text evidence="10">The sequence shown here is derived from an EMBL/GenBank/DDBJ whole genome shotgun (WGS) entry which is preliminary data.</text>
</comment>
<proteinExistence type="inferred from homology"/>
<dbReference type="CDD" id="cd07302">
    <property type="entry name" value="CHD"/>
    <property type="match status" value="1"/>
</dbReference>
<dbReference type="GO" id="GO:0005524">
    <property type="term" value="F:ATP binding"/>
    <property type="evidence" value="ECO:0007669"/>
    <property type="project" value="UniProtKB-KW"/>
</dbReference>
<dbReference type="GO" id="GO:0016301">
    <property type="term" value="F:kinase activity"/>
    <property type="evidence" value="ECO:0007669"/>
    <property type="project" value="UniProtKB-KW"/>
</dbReference>
<evidence type="ECO:0000256" key="2">
    <source>
        <dbReference type="ARBA" id="ARBA00022741"/>
    </source>
</evidence>
<dbReference type="EMBL" id="JABMIG020000019">
    <property type="protein sequence ID" value="KAL3802512.1"/>
    <property type="molecule type" value="Genomic_DNA"/>
</dbReference>
<keyword evidence="3" id="KW-0418">Kinase</keyword>
<dbReference type="SUPFAM" id="SSF55785">
    <property type="entry name" value="PYP-like sensor domain (PAS domain)"/>
    <property type="match status" value="5"/>
</dbReference>
<dbReference type="InterPro" id="IPR001054">
    <property type="entry name" value="A/G_cyclase"/>
</dbReference>
<dbReference type="InterPro" id="IPR013767">
    <property type="entry name" value="PAS_fold"/>
</dbReference>
<comment type="similarity">
    <text evidence="6">Belongs to the adenylyl cyclase class-4/guanylyl cyclase family.</text>
</comment>
<evidence type="ECO:0000259" key="8">
    <source>
        <dbReference type="PROSITE" id="PS50113"/>
    </source>
</evidence>
<dbReference type="Pfam" id="PF00989">
    <property type="entry name" value="PAS"/>
    <property type="match status" value="1"/>
</dbReference>
<feature type="domain" description="PAS" evidence="7">
    <location>
        <begin position="414"/>
        <end position="485"/>
    </location>
</feature>
<dbReference type="GO" id="GO:0016829">
    <property type="term" value="F:lyase activity"/>
    <property type="evidence" value="ECO:0007669"/>
    <property type="project" value="UniProtKB-KW"/>
</dbReference>
<organism evidence="10 11">
    <name type="scientific">Cyclotella cryptica</name>
    <dbReference type="NCBI Taxonomy" id="29204"/>
    <lineage>
        <taxon>Eukaryota</taxon>
        <taxon>Sar</taxon>
        <taxon>Stramenopiles</taxon>
        <taxon>Ochrophyta</taxon>
        <taxon>Bacillariophyta</taxon>
        <taxon>Coscinodiscophyceae</taxon>
        <taxon>Thalassiosirophycidae</taxon>
        <taxon>Stephanodiscales</taxon>
        <taxon>Stephanodiscaceae</taxon>
        <taxon>Cyclotella</taxon>
    </lineage>
</organism>
<keyword evidence="5 6" id="KW-0456">Lyase</keyword>